<keyword evidence="2" id="KW-0732">Signal</keyword>
<accession>A0ABQ5Q5G3</accession>
<evidence type="ECO:0000256" key="1">
    <source>
        <dbReference type="SAM" id="MobiDB-lite"/>
    </source>
</evidence>
<feature type="chain" id="PRO_5045084640" evidence="2">
    <location>
        <begin position="25"/>
        <end position="853"/>
    </location>
</feature>
<comment type="caution">
    <text evidence="3">The sequence shown here is derived from an EMBL/GenBank/DDBJ whole genome shotgun (WGS) entry which is preliminary data.</text>
</comment>
<evidence type="ECO:0000313" key="3">
    <source>
        <dbReference type="EMBL" id="GLH69999.1"/>
    </source>
</evidence>
<evidence type="ECO:0000256" key="2">
    <source>
        <dbReference type="SAM" id="SignalP"/>
    </source>
</evidence>
<feature type="region of interest" description="Disordered" evidence="1">
    <location>
        <begin position="484"/>
        <end position="529"/>
    </location>
</feature>
<dbReference type="EMBL" id="BSDD01000002">
    <property type="protein sequence ID" value="GLH69999.1"/>
    <property type="molecule type" value="Genomic_DNA"/>
</dbReference>
<dbReference type="SUPFAM" id="SSF82171">
    <property type="entry name" value="DPP6 N-terminal domain-like"/>
    <property type="match status" value="1"/>
</dbReference>
<feature type="compositionally biased region" description="Pro residues" evidence="1">
    <location>
        <begin position="515"/>
        <end position="525"/>
    </location>
</feature>
<keyword evidence="4" id="KW-1185">Reference proteome</keyword>
<dbReference type="Proteomes" id="UP001165089">
    <property type="component" value="Unassembled WGS sequence"/>
</dbReference>
<proteinExistence type="predicted"/>
<name>A0ABQ5Q5G3_9BACT</name>
<organism evidence="3 4">
    <name type="scientific">Geothrix rubra</name>
    <dbReference type="NCBI Taxonomy" id="2927977"/>
    <lineage>
        <taxon>Bacteria</taxon>
        <taxon>Pseudomonadati</taxon>
        <taxon>Acidobacteriota</taxon>
        <taxon>Holophagae</taxon>
        <taxon>Holophagales</taxon>
        <taxon>Holophagaceae</taxon>
        <taxon>Geothrix</taxon>
    </lineage>
</organism>
<gene>
    <name evidence="3" type="ORF">GETHPA_15320</name>
</gene>
<reference evidence="3 4" key="1">
    <citation type="journal article" date="2023" name="Antonie Van Leeuwenhoek">
        <title>Mesoterricola silvestris gen. nov., sp. nov., Mesoterricola sediminis sp. nov., Geothrix oryzae sp. nov., Geothrix edaphica sp. nov., Geothrix rubra sp. nov., and Geothrix limicola sp. nov., six novel members of Acidobacteriota isolated from soils.</title>
        <authorList>
            <person name="Itoh H."/>
            <person name="Sugisawa Y."/>
            <person name="Mise K."/>
            <person name="Xu Z."/>
            <person name="Kuniyasu M."/>
            <person name="Ushijima N."/>
            <person name="Kawano K."/>
            <person name="Kobayashi E."/>
            <person name="Shiratori Y."/>
            <person name="Masuda Y."/>
            <person name="Senoo K."/>
        </authorList>
    </citation>
    <scope>NUCLEOTIDE SEQUENCE [LARGE SCALE GENOMIC DNA]</scope>
    <source>
        <strain evidence="3 4">Red803</strain>
    </source>
</reference>
<protein>
    <submittedName>
        <fullName evidence="3">Uncharacterized protein</fullName>
    </submittedName>
</protein>
<feature type="signal peptide" evidence="2">
    <location>
        <begin position="1"/>
        <end position="24"/>
    </location>
</feature>
<feature type="compositionally biased region" description="Pro residues" evidence="1">
    <location>
        <begin position="490"/>
        <end position="501"/>
    </location>
</feature>
<sequence>MAWHTGEMRPRVLLPCLLALPALAAPRVQAPDATWITFTTAHYRIHCPAAFEAFGRDAAARVEAIHDRYLGLVGYVYPRPIDILILDPMMTANGMAFPLLRRPFVVLWKTPPEPDSAIGHLRSWPELVLTHELGHMHHLLWPARKPGLWRRWTEVLGPVVEKCPRWVIEGYATLLEGKLTGSGRPHGAFRAAVLRQWAREGKLTPYRALDGTGGFLGGAMAYLEGSAYLEWLERRAQDPKVFQGLWKRLASPRRRSFDEAFTATFGFTARDGYQRFCAEVTHDALELERRAEAGGALREGTVFTGLDGWTSDLSVSPDGGRLMALVRDPKKPGIYIWDLRAKAPAPEAPKDPEELPDHAPRVPRVPPTWRIPPLDGSLPWQPVWAGSQAVSFQLRLPDAEGVLRPQARRWTLRGGTPPAAVPAAKPPAFAWGEVDGVWNLKDAAGHPLTRTLSAAWDPAPTPDGKTLYFSRLTATGVEIRKLDPTQPALPAGPLPADPAPMAPETVLPRPDEPDPLPPPGPAPEPHPYRVGESLKAFSLAGYSVTPSGLSAQVGAGGNDILGRLNWQVLAGLGDGAGPRGGQTGLSWHGWRWAPSFQLFSVLARPSSQRFAPASGYDQERRGAELALTREDLGRPRTLLVPSLAFERVVLAGRPGVDRAVAGLRGAWGSWWTADRQGASLSGRAAWQSGRTGGQDWTLARASLAAGWINPWAPLTLRWEEGRLSGDPTALDRFHLGGVATSLLPESLDLNRLAQAALPAYTATGDRLRRLRGGVGLGPLEAYVEHSVVWDAAAPRPAAQRVAGLELDSDRLGLPLDVVRRVAGNLRFSLGIHRPLDGAMKDRTVVTLSVLLRP</sequence>
<evidence type="ECO:0000313" key="4">
    <source>
        <dbReference type="Proteomes" id="UP001165089"/>
    </source>
</evidence>